<dbReference type="EMBL" id="OOIN01000037">
    <property type="protein sequence ID" value="SPO31327.1"/>
    <property type="molecule type" value="Genomic_DNA"/>
</dbReference>
<protein>
    <submittedName>
        <fullName evidence="3">Uncharacterized protein</fullName>
    </submittedName>
</protein>
<evidence type="ECO:0000256" key="1">
    <source>
        <dbReference type="SAM" id="MobiDB-lite"/>
    </source>
</evidence>
<sequence>MPSTLLLHIFDRRASGESESSSLMPLWIILGIGVALAIGWFALSSCLGDNAREALGERIRGLFSRNRGGGSGSYGGGMAGAGGSRSVYGRMRDDEAEAFDINAAEHDLYDDLDAPHQPYDQHSAYPPSGSAAGKATKYDDVEDDIYDRRP</sequence>
<feature type="region of interest" description="Disordered" evidence="1">
    <location>
        <begin position="65"/>
        <end position="87"/>
    </location>
</feature>
<evidence type="ECO:0000313" key="4">
    <source>
        <dbReference type="Proteomes" id="UP000324022"/>
    </source>
</evidence>
<evidence type="ECO:0000313" key="3">
    <source>
        <dbReference type="EMBL" id="SPO31327.1"/>
    </source>
</evidence>
<keyword evidence="4" id="KW-1185">Reference proteome</keyword>
<evidence type="ECO:0000256" key="2">
    <source>
        <dbReference type="SAM" id="Phobius"/>
    </source>
</evidence>
<dbReference type="Proteomes" id="UP000324022">
    <property type="component" value="Unassembled WGS sequence"/>
</dbReference>
<feature type="transmembrane region" description="Helical" evidence="2">
    <location>
        <begin position="24"/>
        <end position="43"/>
    </location>
</feature>
<name>A0A5C3ENL6_9BASI</name>
<organism evidence="3 4">
    <name type="scientific">Ustilago trichophora</name>
    <dbReference type="NCBI Taxonomy" id="86804"/>
    <lineage>
        <taxon>Eukaryota</taxon>
        <taxon>Fungi</taxon>
        <taxon>Dikarya</taxon>
        <taxon>Basidiomycota</taxon>
        <taxon>Ustilaginomycotina</taxon>
        <taxon>Ustilaginomycetes</taxon>
        <taxon>Ustilaginales</taxon>
        <taxon>Ustilaginaceae</taxon>
        <taxon>Ustilago</taxon>
    </lineage>
</organism>
<proteinExistence type="predicted"/>
<gene>
    <name evidence="3" type="ORF">UTRI_05868_B</name>
</gene>
<reference evidence="3 4" key="1">
    <citation type="submission" date="2018-03" db="EMBL/GenBank/DDBJ databases">
        <authorList>
            <person name="Guldener U."/>
        </authorList>
    </citation>
    <scope>NUCLEOTIDE SEQUENCE [LARGE SCALE GENOMIC DNA]</scope>
    <source>
        <strain evidence="3 4">NBRC100155</strain>
    </source>
</reference>
<accession>A0A5C3ENL6</accession>
<keyword evidence="2" id="KW-1133">Transmembrane helix</keyword>
<keyword evidence="2" id="KW-0812">Transmembrane</keyword>
<keyword evidence="2" id="KW-0472">Membrane</keyword>
<dbReference type="OrthoDB" id="2554206at2759"/>
<feature type="compositionally biased region" description="Acidic residues" evidence="1">
    <location>
        <begin position="140"/>
        <end position="150"/>
    </location>
</feature>
<dbReference type="AlphaFoldDB" id="A0A5C3ENL6"/>
<feature type="region of interest" description="Disordered" evidence="1">
    <location>
        <begin position="110"/>
        <end position="150"/>
    </location>
</feature>
<feature type="compositionally biased region" description="Gly residues" evidence="1">
    <location>
        <begin position="67"/>
        <end position="83"/>
    </location>
</feature>